<accession>A0ABT2TCN9</accession>
<protein>
    <recommendedName>
        <fullName evidence="3">CopG family transcriptional regulator</fullName>
    </recommendedName>
</protein>
<gene>
    <name evidence="1" type="ORF">OCV51_10170</name>
</gene>
<reference evidence="1 2" key="1">
    <citation type="journal article" date="2021" name="ISME Commun">
        <title>Automated analysis of genomic sequences facilitates high-throughput and comprehensive description of bacteria.</title>
        <authorList>
            <person name="Hitch T.C.A."/>
        </authorList>
    </citation>
    <scope>NUCLEOTIDE SEQUENCE [LARGE SCALE GENOMIC DNA]</scope>
    <source>
        <strain evidence="1 2">H2_18</strain>
    </source>
</reference>
<proteinExistence type="predicted"/>
<name>A0ABT2TCN9_9FIRM</name>
<evidence type="ECO:0000313" key="1">
    <source>
        <dbReference type="EMBL" id="MCU6748012.1"/>
    </source>
</evidence>
<keyword evidence="2" id="KW-1185">Reference proteome</keyword>
<evidence type="ECO:0008006" key="3">
    <source>
        <dbReference type="Google" id="ProtNLM"/>
    </source>
</evidence>
<dbReference type="RefSeq" id="WP_267304119.1">
    <property type="nucleotide sequence ID" value="NZ_JAOQJX010000015.1"/>
</dbReference>
<sequence>MSPLRKGQKLTDNPKNVNLSLRLTRQEAEDLQYCADKLKTNRTDVINRGVRKIKEEIDKK</sequence>
<evidence type="ECO:0000313" key="2">
    <source>
        <dbReference type="Proteomes" id="UP001652394"/>
    </source>
</evidence>
<comment type="caution">
    <text evidence="1">The sequence shown here is derived from an EMBL/GenBank/DDBJ whole genome shotgun (WGS) entry which is preliminary data.</text>
</comment>
<dbReference type="Proteomes" id="UP001652394">
    <property type="component" value="Unassembled WGS sequence"/>
</dbReference>
<organism evidence="1 2">
    <name type="scientific">Faecalicatena acetigenes</name>
    <dbReference type="NCBI Taxonomy" id="2981790"/>
    <lineage>
        <taxon>Bacteria</taxon>
        <taxon>Bacillati</taxon>
        <taxon>Bacillota</taxon>
        <taxon>Clostridia</taxon>
        <taxon>Lachnospirales</taxon>
        <taxon>Lachnospiraceae</taxon>
        <taxon>Faecalicatena</taxon>
    </lineage>
</organism>
<dbReference type="EMBL" id="JAOQJX010000015">
    <property type="protein sequence ID" value="MCU6748012.1"/>
    <property type="molecule type" value="Genomic_DNA"/>
</dbReference>